<keyword evidence="1" id="KW-1133">Transmembrane helix</keyword>
<dbReference type="Pfam" id="PF16220">
    <property type="entry name" value="DUF4880"/>
    <property type="match status" value="1"/>
</dbReference>
<dbReference type="Gene3D" id="3.55.50.30">
    <property type="match status" value="1"/>
</dbReference>
<dbReference type="EMBL" id="CP003190">
    <property type="protein sequence ID" value="AGL87089.1"/>
    <property type="molecule type" value="Genomic_DNA"/>
</dbReference>
<keyword evidence="1" id="KW-0812">Transmembrane</keyword>
<evidence type="ECO:0000313" key="4">
    <source>
        <dbReference type="EMBL" id="AGL87089.1"/>
    </source>
</evidence>
<dbReference type="HOGENOM" id="CLU_050192_0_1_6"/>
<dbReference type="InterPro" id="IPR006860">
    <property type="entry name" value="FecR"/>
</dbReference>
<dbReference type="PIRSF" id="PIRSF018266">
    <property type="entry name" value="FecR"/>
    <property type="match status" value="1"/>
</dbReference>
<organism evidence="4 5">
    <name type="scientific">Pseudomonas protegens (strain DSM 19095 / LMG 27888 / CFBP 6595 / CHA0)</name>
    <dbReference type="NCBI Taxonomy" id="1124983"/>
    <lineage>
        <taxon>Bacteria</taxon>
        <taxon>Pseudomonadati</taxon>
        <taxon>Pseudomonadota</taxon>
        <taxon>Gammaproteobacteria</taxon>
        <taxon>Pseudomonadales</taxon>
        <taxon>Pseudomonadaceae</taxon>
        <taxon>Pseudomonas</taxon>
    </lineage>
</organism>
<dbReference type="PANTHER" id="PTHR30273:SF2">
    <property type="entry name" value="PROTEIN FECR"/>
    <property type="match status" value="1"/>
</dbReference>
<dbReference type="Gene3D" id="2.60.120.1440">
    <property type="match status" value="1"/>
</dbReference>
<dbReference type="eggNOG" id="COG3712">
    <property type="taxonomic scope" value="Bacteria"/>
</dbReference>
<protein>
    <submittedName>
        <fullName evidence="4">Sigma factor regulatory protein, FecR/PupR family</fullName>
    </submittedName>
</protein>
<evidence type="ECO:0000259" key="2">
    <source>
        <dbReference type="Pfam" id="PF04773"/>
    </source>
</evidence>
<gene>
    <name evidence="4" type="ORF">PFLCHA0_c53510</name>
</gene>
<dbReference type="Proteomes" id="UP000013940">
    <property type="component" value="Chromosome"/>
</dbReference>
<dbReference type="RefSeq" id="WP_015637124.1">
    <property type="nucleotide sequence ID" value="NC_021237.1"/>
</dbReference>
<reference evidence="5" key="1">
    <citation type="journal article" date="2014" name="Genome Announc.">
        <title>Full-genome sequence of the plant growth-promoting bacterium Pseudomonas protegens CHA0.</title>
        <authorList>
            <person name="Jousset A."/>
            <person name="Schuldes J."/>
            <person name="Keel C."/>
            <person name="Maurhofer M."/>
            <person name="Daniel R."/>
            <person name="Scheu S."/>
            <person name="Thuermer A."/>
        </authorList>
    </citation>
    <scope>NUCLEOTIDE SEQUENCE [LARGE SCALE GENOMIC DNA]</scope>
    <source>
        <strain evidence="5">DSM 19095 / LMG 27888 / CFBP 6595 / CHA0</strain>
    </source>
</reference>
<feature type="domain" description="FecR N-terminal" evidence="3">
    <location>
        <begin position="13"/>
        <end position="49"/>
    </location>
</feature>
<dbReference type="KEGG" id="pprc:PFLCHA0_c53510"/>
<dbReference type="PANTHER" id="PTHR30273">
    <property type="entry name" value="PERIPLASMIC SIGNAL SENSOR AND SIGMA FACTOR ACTIVATOR FECR-RELATED"/>
    <property type="match status" value="1"/>
</dbReference>
<evidence type="ECO:0000313" key="5">
    <source>
        <dbReference type="Proteomes" id="UP000013940"/>
    </source>
</evidence>
<sequence>MNSQGPQERSITEAAADWAVRLHAGGLSATEQAQLAQWQAADPRHPQALVFARQTWEALGELRLDPELAATAPPRRQAARPAATIPRPRRRRRLVRAASVAMLVLAVALGWLQGPQALLYLQADYLTGKGEVRTVQLADGSQVELDSGSAIRLDYSGDKRQVQLLAGSAVFDVAPMAGEEKRPFIVQSAGGQTRALGTRFVVGRESAQQAWVGVLQHSVAVSLDAPAQRGASERVLQEGQSVRYDPQSGVVALDGLDLQRATSWRRGVLVFDRQPLGLVVERLNRYRPGRVVLTNSALAQRQVSGVFRLDMLDAALVTLTQELQVQRFDLAGVSLIY</sequence>
<dbReference type="Pfam" id="PF04773">
    <property type="entry name" value="FecR"/>
    <property type="match status" value="1"/>
</dbReference>
<proteinExistence type="predicted"/>
<keyword evidence="1" id="KW-0472">Membrane</keyword>
<evidence type="ECO:0000259" key="3">
    <source>
        <dbReference type="Pfam" id="PF16220"/>
    </source>
</evidence>
<dbReference type="InterPro" id="IPR032623">
    <property type="entry name" value="FecR_N"/>
</dbReference>
<name>A0A2C9EU02_PSEPH</name>
<evidence type="ECO:0000256" key="1">
    <source>
        <dbReference type="SAM" id="Phobius"/>
    </source>
</evidence>
<dbReference type="AlphaFoldDB" id="A0A2C9EU02"/>
<accession>A0A2C9EU02</accession>
<dbReference type="GO" id="GO:0016989">
    <property type="term" value="F:sigma factor antagonist activity"/>
    <property type="evidence" value="ECO:0007669"/>
    <property type="project" value="TreeGrafter"/>
</dbReference>
<dbReference type="GeneID" id="57478347"/>
<feature type="domain" description="FecR protein" evidence="2">
    <location>
        <begin position="124"/>
        <end position="219"/>
    </location>
</feature>
<dbReference type="InterPro" id="IPR012373">
    <property type="entry name" value="Ferrdict_sens_TM"/>
</dbReference>
<feature type="transmembrane region" description="Helical" evidence="1">
    <location>
        <begin position="94"/>
        <end position="112"/>
    </location>
</feature>